<sequence length="110" mass="12508">MNNGYLQVIAYYYAKQGMGEHVNQALIELAAATRTEPDNLSYQFFRSTENSDHFVILEQYQTANGLEAHRQTEHFQRIGVSIITPLLDSKQVESIFVTQGNNSLNQGVRQ</sequence>
<dbReference type="PANTHER" id="PTHR33336">
    <property type="entry name" value="QUINOL MONOOXYGENASE YGIN-RELATED"/>
    <property type="match status" value="1"/>
</dbReference>
<evidence type="ECO:0000313" key="3">
    <source>
        <dbReference type="EMBL" id="OHT25423.1"/>
    </source>
</evidence>
<name>A0A1S1HVT8_PROST</name>
<evidence type="ECO:0000313" key="4">
    <source>
        <dbReference type="Proteomes" id="UP000179588"/>
    </source>
</evidence>
<dbReference type="AlphaFoldDB" id="A0A1S1HVT8"/>
<dbReference type="EMBL" id="LVIE01000035">
    <property type="protein sequence ID" value="OHT25423.1"/>
    <property type="molecule type" value="Genomic_DNA"/>
</dbReference>
<keyword evidence="4" id="KW-1185">Reference proteome</keyword>
<comment type="caution">
    <text evidence="3">The sequence shown here is derived from an EMBL/GenBank/DDBJ whole genome shotgun (WGS) entry which is preliminary data.</text>
</comment>
<dbReference type="OrthoDB" id="9812192at2"/>
<protein>
    <submittedName>
        <fullName evidence="3">Antibiotic biosynthesis monooxygenase</fullName>
    </submittedName>
</protein>
<dbReference type="Proteomes" id="UP000179588">
    <property type="component" value="Unassembled WGS sequence"/>
</dbReference>
<gene>
    <name evidence="3" type="ORF">A3Q29_14040</name>
    <name evidence="2" type="ORF">RG298_000735</name>
</gene>
<dbReference type="InterPro" id="IPR011008">
    <property type="entry name" value="Dimeric_a/b-barrel"/>
</dbReference>
<dbReference type="Gene3D" id="3.30.70.100">
    <property type="match status" value="1"/>
</dbReference>
<accession>A0A1S1HVT8</accession>
<dbReference type="GO" id="GO:0004497">
    <property type="term" value="F:monooxygenase activity"/>
    <property type="evidence" value="ECO:0007669"/>
    <property type="project" value="UniProtKB-KW"/>
</dbReference>
<dbReference type="PANTHER" id="PTHR33336:SF3">
    <property type="entry name" value="ABM DOMAIN-CONTAINING PROTEIN"/>
    <property type="match status" value="1"/>
</dbReference>
<dbReference type="GO" id="GO:0005829">
    <property type="term" value="C:cytosol"/>
    <property type="evidence" value="ECO:0007669"/>
    <property type="project" value="TreeGrafter"/>
</dbReference>
<reference evidence="2" key="2">
    <citation type="submission" date="2024-02" db="EMBL/GenBank/DDBJ databases">
        <authorList>
            <consortium name="Clinical and Environmental Microbiology Branch: Whole genome sequencing antimicrobial resistance pathogens in the healthcare setting"/>
        </authorList>
    </citation>
    <scope>NUCLEOTIDE SEQUENCE</scope>
    <source>
        <strain evidence="2">2021GO-0154</strain>
    </source>
</reference>
<keyword evidence="3" id="KW-0503">Monooxygenase</keyword>
<dbReference type="Pfam" id="PF03992">
    <property type="entry name" value="ABM"/>
    <property type="match status" value="1"/>
</dbReference>
<dbReference type="EMBL" id="ABMABF030000002">
    <property type="protein sequence ID" value="EMJ5133061.1"/>
    <property type="molecule type" value="Genomic_DNA"/>
</dbReference>
<organism evidence="3 4">
    <name type="scientific">Providencia stuartii</name>
    <dbReference type="NCBI Taxonomy" id="588"/>
    <lineage>
        <taxon>Bacteria</taxon>
        <taxon>Pseudomonadati</taxon>
        <taxon>Pseudomonadota</taxon>
        <taxon>Gammaproteobacteria</taxon>
        <taxon>Enterobacterales</taxon>
        <taxon>Morganellaceae</taxon>
        <taxon>Providencia</taxon>
    </lineage>
</organism>
<evidence type="ECO:0000259" key="1">
    <source>
        <dbReference type="PROSITE" id="PS51725"/>
    </source>
</evidence>
<dbReference type="RefSeq" id="WP_070925499.1">
    <property type="nucleotide sequence ID" value="NZ_CANMXG010000004.1"/>
</dbReference>
<keyword evidence="3" id="KW-0560">Oxidoreductase</keyword>
<dbReference type="InterPro" id="IPR007138">
    <property type="entry name" value="ABM_dom"/>
</dbReference>
<dbReference type="InterPro" id="IPR050744">
    <property type="entry name" value="AI-2_Isomerase_LsrG"/>
</dbReference>
<proteinExistence type="predicted"/>
<feature type="domain" description="ABM" evidence="1">
    <location>
        <begin position="6"/>
        <end position="96"/>
    </location>
</feature>
<reference evidence="3 4" key="1">
    <citation type="submission" date="2016-03" db="EMBL/GenBank/DDBJ databases">
        <title>Genome sequence of Providencia stuartii strain, isolated from the salivary glands of larval Lucilia sericata.</title>
        <authorList>
            <person name="Yuan Y."/>
            <person name="Zhang Y."/>
            <person name="Fu S."/>
            <person name="Crippen T.L."/>
            <person name="Visi D."/>
            <person name="Benbow M.E."/>
            <person name="Allen M."/>
            <person name="Tomberlin J.K."/>
            <person name="Sze S.-H."/>
            <person name="Tarone A.M."/>
        </authorList>
    </citation>
    <scope>NUCLEOTIDE SEQUENCE [LARGE SCALE GENOMIC DNA]</scope>
    <source>
        <strain evidence="3 4">Crippen</strain>
    </source>
</reference>
<dbReference type="SUPFAM" id="SSF54909">
    <property type="entry name" value="Dimeric alpha+beta barrel"/>
    <property type="match status" value="1"/>
</dbReference>
<dbReference type="PROSITE" id="PS51725">
    <property type="entry name" value="ABM"/>
    <property type="match status" value="1"/>
</dbReference>
<evidence type="ECO:0000313" key="2">
    <source>
        <dbReference type="EMBL" id="EMJ5133061.1"/>
    </source>
</evidence>